<dbReference type="PROSITE" id="PS50977">
    <property type="entry name" value="HTH_TETR_2"/>
    <property type="match status" value="1"/>
</dbReference>
<dbReference type="Gene3D" id="1.10.357.10">
    <property type="entry name" value="Tetracycline Repressor, domain 2"/>
    <property type="match status" value="1"/>
</dbReference>
<dbReference type="GO" id="GO:0003677">
    <property type="term" value="F:DNA binding"/>
    <property type="evidence" value="ECO:0007669"/>
    <property type="project" value="UniProtKB-UniRule"/>
</dbReference>
<evidence type="ECO:0000313" key="5">
    <source>
        <dbReference type="Proteomes" id="UP000193244"/>
    </source>
</evidence>
<evidence type="ECO:0000256" key="1">
    <source>
        <dbReference type="ARBA" id="ARBA00023125"/>
    </source>
</evidence>
<protein>
    <submittedName>
        <fullName evidence="4">Transcriptional regulator, TetR family</fullName>
    </submittedName>
</protein>
<dbReference type="STRING" id="150121.SAMN06296010_0940"/>
<dbReference type="Proteomes" id="UP000193244">
    <property type="component" value="Unassembled WGS sequence"/>
</dbReference>
<dbReference type="EMBL" id="FXAY01000001">
    <property type="protein sequence ID" value="SMG19195.1"/>
    <property type="molecule type" value="Genomic_DNA"/>
</dbReference>
<name>A0A1X7IVH8_9MICO</name>
<organism evidence="4 5">
    <name type="scientific">Agreia pratensis</name>
    <dbReference type="NCBI Taxonomy" id="150121"/>
    <lineage>
        <taxon>Bacteria</taxon>
        <taxon>Bacillati</taxon>
        <taxon>Actinomycetota</taxon>
        <taxon>Actinomycetes</taxon>
        <taxon>Micrococcales</taxon>
        <taxon>Microbacteriaceae</taxon>
        <taxon>Agreia</taxon>
    </lineage>
</organism>
<keyword evidence="1 2" id="KW-0238">DNA-binding</keyword>
<keyword evidence="5" id="KW-1185">Reference proteome</keyword>
<dbReference type="OrthoDB" id="9816296at2"/>
<evidence type="ECO:0000259" key="3">
    <source>
        <dbReference type="PROSITE" id="PS50977"/>
    </source>
</evidence>
<accession>A0A1X7IVH8</accession>
<feature type="DNA-binding region" description="H-T-H motif" evidence="2">
    <location>
        <begin position="31"/>
        <end position="50"/>
    </location>
</feature>
<dbReference type="InterPro" id="IPR009057">
    <property type="entry name" value="Homeodomain-like_sf"/>
</dbReference>
<dbReference type="RefSeq" id="WP_085483332.1">
    <property type="nucleotide sequence ID" value="NZ_FXAY01000001.1"/>
</dbReference>
<sequence>MGRRSLATERRQQIIAVTIQCMSKHGLDGTTLERIAELADMARGHLRHFVGNRDELLTDAARVFFFGNGAMDEKDLAVAVATMPIIPRSLGVEGALTFLFDDFVAPSSDSAAVTAFIDAGRTIPAILEIVASSYRSMEVSLSEIISDEHPRAPEASCRRVANAAISMAVGTSFLTNIEYSTERIAHALAITTSLIAGLDQSD</sequence>
<evidence type="ECO:0000256" key="2">
    <source>
        <dbReference type="PROSITE-ProRule" id="PRU00335"/>
    </source>
</evidence>
<proteinExistence type="predicted"/>
<evidence type="ECO:0000313" key="4">
    <source>
        <dbReference type="EMBL" id="SMG19195.1"/>
    </source>
</evidence>
<gene>
    <name evidence="4" type="ORF">SAMN06296010_0940</name>
</gene>
<dbReference type="InterPro" id="IPR001647">
    <property type="entry name" value="HTH_TetR"/>
</dbReference>
<dbReference type="SUPFAM" id="SSF46689">
    <property type="entry name" value="Homeodomain-like"/>
    <property type="match status" value="1"/>
</dbReference>
<dbReference type="AlphaFoldDB" id="A0A1X7IVH8"/>
<dbReference type="Pfam" id="PF00440">
    <property type="entry name" value="TetR_N"/>
    <property type="match status" value="1"/>
</dbReference>
<reference evidence="5" key="1">
    <citation type="submission" date="2017-04" db="EMBL/GenBank/DDBJ databases">
        <authorList>
            <person name="Varghese N."/>
            <person name="Submissions S."/>
        </authorList>
    </citation>
    <scope>NUCLEOTIDE SEQUENCE [LARGE SCALE GENOMIC DNA]</scope>
    <source>
        <strain evidence="5">VKM Ac-2510</strain>
    </source>
</reference>
<feature type="domain" description="HTH tetR-type" evidence="3">
    <location>
        <begin position="8"/>
        <end position="68"/>
    </location>
</feature>